<dbReference type="OrthoDB" id="9777383at2"/>
<dbReference type="Gene3D" id="3.40.50.1820">
    <property type="entry name" value="alpha/beta hydrolase"/>
    <property type="match status" value="1"/>
</dbReference>
<dbReference type="Pfam" id="PF00686">
    <property type="entry name" value="CBM_20"/>
    <property type="match status" value="1"/>
</dbReference>
<dbReference type="GO" id="GO:2001070">
    <property type="term" value="F:starch binding"/>
    <property type="evidence" value="ECO:0007669"/>
    <property type="project" value="InterPro"/>
</dbReference>
<dbReference type="Proteomes" id="UP000326354">
    <property type="component" value="Chromosome"/>
</dbReference>
<dbReference type="InterPro" id="IPR013784">
    <property type="entry name" value="Carb-bd-like_fold"/>
</dbReference>
<dbReference type="SUPFAM" id="SSF49452">
    <property type="entry name" value="Starch-binding domain-like"/>
    <property type="match status" value="1"/>
</dbReference>
<dbReference type="EMBL" id="AP019860">
    <property type="protein sequence ID" value="BBM86074.1"/>
    <property type="molecule type" value="Genomic_DNA"/>
</dbReference>
<dbReference type="PROSITE" id="PS51166">
    <property type="entry name" value="CBM20"/>
    <property type="match status" value="1"/>
</dbReference>
<proteinExistence type="predicted"/>
<sequence>MPEYRITFLVTVPENTPPNDDIYICGNHKNLGGWVPNATKLNKVGERQYQTSFTFDEGTHLNYKFTRGSWETVEKDENFFEYPDRNVYVTKGRTVHFAIHNWADMGVPKLKATHTWSGIIKEHRDFVATKLDNKRTIWVYLPPSYPKSPSKRYPVLYVHDGNNVFDSRTAFLGVEWELDETTEKLIKEKKMREIIIVAIENNIQRQEEYTHIYMENYGGGKADLYADFIINDLKPFIDNTYRTLKHRQYTGIMGSSLGGLVSMYICWKYSHVFSMAGVVSPSVWWGYQHIVRYIKENKLNDKIKVWLDIGTLEGKMDGDEDEIPYAVRDTRLLRDTLIDEGFKPGYDLAYLEAEGADHNEAAWAKRVDKILLYFFGKQRFGWKRSLRF</sequence>
<dbReference type="PANTHER" id="PTHR48098">
    <property type="entry name" value="ENTEROCHELIN ESTERASE-RELATED"/>
    <property type="match status" value="1"/>
</dbReference>
<reference evidence="2 3" key="1">
    <citation type="submission" date="2019-08" db="EMBL/GenBank/DDBJ databases">
        <title>Complete genome sequence of Candidatus Uab amorphum.</title>
        <authorList>
            <person name="Shiratori T."/>
            <person name="Suzuki S."/>
            <person name="Kakizawa Y."/>
            <person name="Ishida K."/>
        </authorList>
    </citation>
    <scope>NUCLEOTIDE SEQUENCE [LARGE SCALE GENOMIC DNA]</scope>
    <source>
        <strain evidence="2 3">SRT547</strain>
    </source>
</reference>
<keyword evidence="3" id="KW-1185">Reference proteome</keyword>
<dbReference type="InterPro" id="IPR029058">
    <property type="entry name" value="AB_hydrolase_fold"/>
</dbReference>
<dbReference type="AlphaFoldDB" id="A0A5S9F5Z3"/>
<dbReference type="InterPro" id="IPR013783">
    <property type="entry name" value="Ig-like_fold"/>
</dbReference>
<gene>
    <name evidence="2" type="ORF">UABAM_04460</name>
</gene>
<dbReference type="SUPFAM" id="SSF53474">
    <property type="entry name" value="alpha/beta-Hydrolases"/>
    <property type="match status" value="1"/>
</dbReference>
<dbReference type="SMART" id="SM01065">
    <property type="entry name" value="CBM_2"/>
    <property type="match status" value="1"/>
</dbReference>
<protein>
    <recommendedName>
        <fullName evidence="1">CBM20 domain-containing protein</fullName>
    </recommendedName>
</protein>
<dbReference type="InterPro" id="IPR000801">
    <property type="entry name" value="Esterase-like"/>
</dbReference>
<dbReference type="PANTHER" id="PTHR48098:SF6">
    <property type="entry name" value="FERRI-BACILLIBACTIN ESTERASE BESA"/>
    <property type="match status" value="1"/>
</dbReference>
<organism evidence="2 3">
    <name type="scientific">Uabimicrobium amorphum</name>
    <dbReference type="NCBI Taxonomy" id="2596890"/>
    <lineage>
        <taxon>Bacteria</taxon>
        <taxon>Pseudomonadati</taxon>
        <taxon>Planctomycetota</taxon>
        <taxon>Candidatus Uabimicrobiia</taxon>
        <taxon>Candidatus Uabimicrobiales</taxon>
        <taxon>Candidatus Uabimicrobiaceae</taxon>
        <taxon>Candidatus Uabimicrobium</taxon>
    </lineage>
</organism>
<dbReference type="Gene3D" id="2.60.40.10">
    <property type="entry name" value="Immunoglobulins"/>
    <property type="match status" value="1"/>
</dbReference>
<dbReference type="KEGG" id="uam:UABAM_04460"/>
<evidence type="ECO:0000259" key="1">
    <source>
        <dbReference type="PROSITE" id="PS51166"/>
    </source>
</evidence>
<evidence type="ECO:0000313" key="3">
    <source>
        <dbReference type="Proteomes" id="UP000326354"/>
    </source>
</evidence>
<dbReference type="RefSeq" id="WP_151970152.1">
    <property type="nucleotide sequence ID" value="NZ_AP019860.1"/>
</dbReference>
<name>A0A5S9F5Z3_UABAM</name>
<accession>A0A5S9F5Z3</accession>
<dbReference type="InterPro" id="IPR050583">
    <property type="entry name" value="Mycobacterial_A85_antigen"/>
</dbReference>
<dbReference type="Pfam" id="PF00756">
    <property type="entry name" value="Esterase"/>
    <property type="match status" value="1"/>
</dbReference>
<evidence type="ECO:0000313" key="2">
    <source>
        <dbReference type="EMBL" id="BBM86074.1"/>
    </source>
</evidence>
<feature type="domain" description="CBM20" evidence="1">
    <location>
        <begin position="1"/>
        <end position="104"/>
    </location>
</feature>
<dbReference type="InterPro" id="IPR002044">
    <property type="entry name" value="CBM20"/>
</dbReference>